<dbReference type="RefSeq" id="WP_129970627.1">
    <property type="nucleotide sequence ID" value="NZ_JACCEW010000006.1"/>
</dbReference>
<evidence type="ECO:0000256" key="3">
    <source>
        <dbReference type="ARBA" id="ARBA00023163"/>
    </source>
</evidence>
<dbReference type="Pfam" id="PF12852">
    <property type="entry name" value="Cupin_6"/>
    <property type="match status" value="1"/>
</dbReference>
<accession>A0A853FIY8</accession>
<dbReference type="OrthoDB" id="9789899at2"/>
<gene>
    <name evidence="5" type="ORF">H0A68_17665</name>
</gene>
<dbReference type="InterPro" id="IPR009057">
    <property type="entry name" value="Homeodomain-like_sf"/>
</dbReference>
<dbReference type="PANTHER" id="PTHR46796">
    <property type="entry name" value="HTH-TYPE TRANSCRIPTIONAL ACTIVATOR RHAS-RELATED"/>
    <property type="match status" value="1"/>
</dbReference>
<dbReference type="InterPro" id="IPR018062">
    <property type="entry name" value="HTH_AraC-typ_CS"/>
</dbReference>
<dbReference type="SUPFAM" id="SSF51182">
    <property type="entry name" value="RmlC-like cupins"/>
    <property type="match status" value="1"/>
</dbReference>
<protein>
    <submittedName>
        <fullName evidence="5">AraC family transcriptional regulator</fullName>
    </submittedName>
</protein>
<reference evidence="5 6" key="1">
    <citation type="submission" date="2020-07" db="EMBL/GenBank/DDBJ databases">
        <title>Taxonomic revisions and descriptions of new bacterial species based on genomic comparisons in the high-G+C-content subgroup of the family Alcaligenaceae.</title>
        <authorList>
            <person name="Szabo A."/>
            <person name="Felfoldi T."/>
        </authorList>
    </citation>
    <scope>NUCLEOTIDE SEQUENCE [LARGE SCALE GENOMIC DNA]</scope>
    <source>
        <strain evidence="5 6">DSM 25264</strain>
    </source>
</reference>
<dbReference type="PROSITE" id="PS01124">
    <property type="entry name" value="HTH_ARAC_FAMILY_2"/>
    <property type="match status" value="1"/>
</dbReference>
<dbReference type="GO" id="GO:0043565">
    <property type="term" value="F:sequence-specific DNA binding"/>
    <property type="evidence" value="ECO:0007669"/>
    <property type="project" value="InterPro"/>
</dbReference>
<sequence length="335" mass="36512">MTKTASHTAASSNPEYASLPGDLISELLLGMRLHGVNYHRVKLTPPFGLGFHAVGDHAQFHFVAQGPVHVRTEDGTLHVLQTDDAVLLPRGGRHDLLSAPDIHSRDIACFEAVVLCDGVRSVCDGAGMSCRDQDTLIFSGCMEFDLGGMHPLVGLMPEIMRVDTLLDRYPEIRPMLDAMEREARSQRAGSAAILARLADVVAAYIVRGWVECGCGDAAGWIDALRDPRLGRAIAALHRNPGKNWTLDDLAAEMGRSRAVFSERFLAATGTTPHRYLTDLRMRLARKWIDRDRLPIGDVAERLGYGSQAAFSRAFKRSTGLSPGAARTSASSSRQN</sequence>
<organism evidence="5 6">
    <name type="scientific">Allopusillimonas soli</name>
    <dbReference type="NCBI Taxonomy" id="659016"/>
    <lineage>
        <taxon>Bacteria</taxon>
        <taxon>Pseudomonadati</taxon>
        <taxon>Pseudomonadota</taxon>
        <taxon>Betaproteobacteria</taxon>
        <taxon>Burkholderiales</taxon>
        <taxon>Alcaligenaceae</taxon>
        <taxon>Allopusillimonas</taxon>
    </lineage>
</organism>
<dbReference type="PROSITE" id="PS00041">
    <property type="entry name" value="HTH_ARAC_FAMILY_1"/>
    <property type="match status" value="1"/>
</dbReference>
<evidence type="ECO:0000256" key="2">
    <source>
        <dbReference type="ARBA" id="ARBA00023125"/>
    </source>
</evidence>
<name>A0A853FIY8_9BURK</name>
<proteinExistence type="predicted"/>
<dbReference type="PRINTS" id="PR00032">
    <property type="entry name" value="HTHARAC"/>
</dbReference>
<dbReference type="GO" id="GO:0003700">
    <property type="term" value="F:DNA-binding transcription factor activity"/>
    <property type="evidence" value="ECO:0007669"/>
    <property type="project" value="InterPro"/>
</dbReference>
<dbReference type="InterPro" id="IPR014710">
    <property type="entry name" value="RmlC-like_jellyroll"/>
</dbReference>
<dbReference type="InterPro" id="IPR050204">
    <property type="entry name" value="AraC_XylS_family_regulators"/>
</dbReference>
<dbReference type="InterPro" id="IPR018060">
    <property type="entry name" value="HTH_AraC"/>
</dbReference>
<dbReference type="Proteomes" id="UP000580517">
    <property type="component" value="Unassembled WGS sequence"/>
</dbReference>
<dbReference type="PANTHER" id="PTHR46796:SF7">
    <property type="entry name" value="ARAC FAMILY TRANSCRIPTIONAL REGULATOR"/>
    <property type="match status" value="1"/>
</dbReference>
<evidence type="ECO:0000313" key="6">
    <source>
        <dbReference type="Proteomes" id="UP000580517"/>
    </source>
</evidence>
<dbReference type="SMART" id="SM00342">
    <property type="entry name" value="HTH_ARAC"/>
    <property type="match status" value="1"/>
</dbReference>
<evidence type="ECO:0000313" key="5">
    <source>
        <dbReference type="EMBL" id="NYT38710.1"/>
    </source>
</evidence>
<keyword evidence="3" id="KW-0804">Transcription</keyword>
<dbReference type="InterPro" id="IPR011051">
    <property type="entry name" value="RmlC_Cupin_sf"/>
</dbReference>
<keyword evidence="6" id="KW-1185">Reference proteome</keyword>
<evidence type="ECO:0000259" key="4">
    <source>
        <dbReference type="PROSITE" id="PS01124"/>
    </source>
</evidence>
<dbReference type="SUPFAM" id="SSF46689">
    <property type="entry name" value="Homeodomain-like"/>
    <property type="match status" value="2"/>
</dbReference>
<evidence type="ECO:0000256" key="1">
    <source>
        <dbReference type="ARBA" id="ARBA00023015"/>
    </source>
</evidence>
<dbReference type="InterPro" id="IPR020449">
    <property type="entry name" value="Tscrpt_reg_AraC-type_HTH"/>
</dbReference>
<dbReference type="InterPro" id="IPR032783">
    <property type="entry name" value="AraC_lig"/>
</dbReference>
<dbReference type="EMBL" id="JACCEW010000006">
    <property type="protein sequence ID" value="NYT38710.1"/>
    <property type="molecule type" value="Genomic_DNA"/>
</dbReference>
<dbReference type="Gene3D" id="1.10.10.60">
    <property type="entry name" value="Homeodomain-like"/>
    <property type="match status" value="2"/>
</dbReference>
<keyword evidence="2" id="KW-0238">DNA-binding</keyword>
<dbReference type="AlphaFoldDB" id="A0A853FIY8"/>
<dbReference type="Gene3D" id="2.60.120.10">
    <property type="entry name" value="Jelly Rolls"/>
    <property type="match status" value="1"/>
</dbReference>
<dbReference type="CDD" id="cd02208">
    <property type="entry name" value="cupin_RmlC-like"/>
    <property type="match status" value="1"/>
</dbReference>
<comment type="caution">
    <text evidence="5">The sequence shown here is derived from an EMBL/GenBank/DDBJ whole genome shotgun (WGS) entry which is preliminary data.</text>
</comment>
<dbReference type="Pfam" id="PF12833">
    <property type="entry name" value="HTH_18"/>
    <property type="match status" value="1"/>
</dbReference>
<keyword evidence="1" id="KW-0805">Transcription regulation</keyword>
<feature type="domain" description="HTH araC/xylS-type" evidence="4">
    <location>
        <begin position="230"/>
        <end position="328"/>
    </location>
</feature>